<comment type="caution">
    <text evidence="1">The sequence shown here is derived from an EMBL/GenBank/DDBJ whole genome shotgun (WGS) entry which is preliminary data.</text>
</comment>
<dbReference type="Proteomes" id="UP000320209">
    <property type="component" value="Unassembled WGS sequence"/>
</dbReference>
<evidence type="ECO:0000313" key="2">
    <source>
        <dbReference type="Proteomes" id="UP000320209"/>
    </source>
</evidence>
<dbReference type="EMBL" id="VFOV01000001">
    <property type="protein sequence ID" value="TQL68610.1"/>
    <property type="molecule type" value="Genomic_DNA"/>
</dbReference>
<gene>
    <name evidence="1" type="ORF">FB381_2505</name>
</gene>
<protein>
    <submittedName>
        <fullName evidence="1">Uncharacterized protein</fullName>
    </submittedName>
</protein>
<dbReference type="RefSeq" id="WP_170225142.1">
    <property type="nucleotide sequence ID" value="NZ_VFOV01000001.1"/>
</dbReference>
<evidence type="ECO:0000313" key="1">
    <source>
        <dbReference type="EMBL" id="TQL68610.1"/>
    </source>
</evidence>
<accession>A0A543A7W7</accession>
<dbReference type="AlphaFoldDB" id="A0A543A7W7"/>
<name>A0A543A7W7_9ACTN</name>
<keyword evidence="2" id="KW-1185">Reference proteome</keyword>
<proteinExistence type="predicted"/>
<reference evidence="1 2" key="1">
    <citation type="submission" date="2019-06" db="EMBL/GenBank/DDBJ databases">
        <title>Sequencing the genomes of 1000 actinobacteria strains.</title>
        <authorList>
            <person name="Klenk H.-P."/>
        </authorList>
    </citation>
    <scope>NUCLEOTIDE SEQUENCE [LARGE SCALE GENOMIC DNA]</scope>
    <source>
        <strain evidence="1 2">DSM 25218</strain>
    </source>
</reference>
<organism evidence="1 2">
    <name type="scientific">Nocardioides albertanoniae</name>
    <dbReference type="NCBI Taxonomy" id="1175486"/>
    <lineage>
        <taxon>Bacteria</taxon>
        <taxon>Bacillati</taxon>
        <taxon>Actinomycetota</taxon>
        <taxon>Actinomycetes</taxon>
        <taxon>Propionibacteriales</taxon>
        <taxon>Nocardioidaceae</taxon>
        <taxon>Nocardioides</taxon>
    </lineage>
</organism>
<sequence>MWDTAQHPENTAARTITMSHFLQCQRCGHEVHTYLACSDTCACAPVVMPGSVPLAA</sequence>